<keyword evidence="4" id="KW-1185">Reference proteome</keyword>
<dbReference type="OrthoDB" id="3199492at2"/>
<keyword evidence="2" id="KW-0472">Membrane</keyword>
<dbReference type="RefSeq" id="WP_035585892.1">
    <property type="nucleotide sequence ID" value="NZ_PPTP01000001.1"/>
</dbReference>
<evidence type="ECO:0000256" key="2">
    <source>
        <dbReference type="SAM" id="Phobius"/>
    </source>
</evidence>
<accession>A0A369LE20</accession>
<dbReference type="EMBL" id="PPTP01000001">
    <property type="protein sequence ID" value="RDB57342.1"/>
    <property type="molecule type" value="Genomic_DNA"/>
</dbReference>
<evidence type="ECO:0000313" key="3">
    <source>
        <dbReference type="EMBL" id="RDB57342.1"/>
    </source>
</evidence>
<gene>
    <name evidence="3" type="ORF">C1880_00490</name>
</gene>
<proteinExistence type="predicted"/>
<keyword evidence="2" id="KW-1133">Transmembrane helix</keyword>
<evidence type="ECO:0000256" key="1">
    <source>
        <dbReference type="SAM" id="MobiDB-lite"/>
    </source>
</evidence>
<feature type="transmembrane region" description="Helical" evidence="2">
    <location>
        <begin position="32"/>
        <end position="55"/>
    </location>
</feature>
<keyword evidence="2" id="KW-0812">Transmembrane</keyword>
<name>A0A369LE20_9ACTN</name>
<protein>
    <submittedName>
        <fullName evidence="3">Uncharacterized protein</fullName>
    </submittedName>
</protein>
<dbReference type="Proteomes" id="UP000253792">
    <property type="component" value="Unassembled WGS sequence"/>
</dbReference>
<evidence type="ECO:0000313" key="4">
    <source>
        <dbReference type="Proteomes" id="UP000253792"/>
    </source>
</evidence>
<feature type="region of interest" description="Disordered" evidence="1">
    <location>
        <begin position="62"/>
        <end position="90"/>
    </location>
</feature>
<dbReference type="AlphaFoldDB" id="A0A369LE20"/>
<sequence>MLPTIIIGALALAILWPFIRLGYELIKLAGSLVLLVASCAIGAVALIGQGAFHLISACRRHAGTKKDDTVPPTAANSDRAPMLPEYSSVR</sequence>
<reference evidence="3 4" key="1">
    <citation type="journal article" date="2018" name="Elife">
        <title>Discovery and characterization of a prevalent human gut bacterial enzyme sufficient for the inactivation of a family of plant toxins.</title>
        <authorList>
            <person name="Koppel N."/>
            <person name="Bisanz J.E."/>
            <person name="Pandelia M.E."/>
            <person name="Turnbaugh P.J."/>
            <person name="Balskus E.P."/>
        </authorList>
    </citation>
    <scope>NUCLEOTIDE SEQUENCE [LARGE SCALE GENOMIC DNA]</scope>
    <source>
        <strain evidence="4">anaerobia AP69FAA</strain>
    </source>
</reference>
<comment type="caution">
    <text evidence="3">The sequence shown here is derived from an EMBL/GenBank/DDBJ whole genome shotgun (WGS) entry which is preliminary data.</text>
</comment>
<organism evidence="3 4">
    <name type="scientific">Senegalimassilia anaerobia</name>
    <dbReference type="NCBI Taxonomy" id="1473216"/>
    <lineage>
        <taxon>Bacteria</taxon>
        <taxon>Bacillati</taxon>
        <taxon>Actinomycetota</taxon>
        <taxon>Coriobacteriia</taxon>
        <taxon>Coriobacteriales</taxon>
        <taxon>Coriobacteriaceae</taxon>
        <taxon>Senegalimassilia</taxon>
    </lineage>
</organism>